<protein>
    <submittedName>
        <fullName evidence="1">Uncharacterized protein</fullName>
    </submittedName>
</protein>
<evidence type="ECO:0000313" key="1">
    <source>
        <dbReference type="EMBL" id="KAG0688145.1"/>
    </source>
</evidence>
<name>A0A9P7BFI4_9ASCO</name>
<sequence length="174" mass="20789">MQVSKRQNRRQEYLNKNKDRIERLVEKYGTSEEINKRINKIEAKSISGTFVAKDITELENLNSQYRLLKEFERSGGFSNETNDKNNYKKDLKNEEQSNKLISWKTSSVFWDAELNPLGSYPIDEFNKNYRFRGNYREPFESNIGKEEIFAYPLEDKPKFYRVQNNQIVFSNQTE</sequence>
<keyword evidence="2" id="KW-1185">Reference proteome</keyword>
<dbReference type="OrthoDB" id="3997718at2759"/>
<comment type="caution">
    <text evidence="1">The sequence shown here is derived from an EMBL/GenBank/DDBJ whole genome shotgun (WGS) entry which is preliminary data.</text>
</comment>
<dbReference type="EMBL" id="PUHW01000178">
    <property type="protein sequence ID" value="KAG0688145.1"/>
    <property type="molecule type" value="Genomic_DNA"/>
</dbReference>
<evidence type="ECO:0000313" key="2">
    <source>
        <dbReference type="Proteomes" id="UP000697127"/>
    </source>
</evidence>
<reference evidence="1" key="1">
    <citation type="submission" date="2020-11" db="EMBL/GenBank/DDBJ databases">
        <title>Kefir isolates.</title>
        <authorList>
            <person name="Marcisauskas S."/>
            <person name="Kim Y."/>
            <person name="Blasche S."/>
        </authorList>
    </citation>
    <scope>NUCLEOTIDE SEQUENCE</scope>
    <source>
        <strain evidence="1">Olga-1</strain>
    </source>
</reference>
<organism evidence="1 2">
    <name type="scientific">Pichia californica</name>
    <dbReference type="NCBI Taxonomy" id="460514"/>
    <lineage>
        <taxon>Eukaryota</taxon>
        <taxon>Fungi</taxon>
        <taxon>Dikarya</taxon>
        <taxon>Ascomycota</taxon>
        <taxon>Saccharomycotina</taxon>
        <taxon>Pichiomycetes</taxon>
        <taxon>Pichiales</taxon>
        <taxon>Pichiaceae</taxon>
        <taxon>Pichia</taxon>
    </lineage>
</organism>
<dbReference type="Proteomes" id="UP000697127">
    <property type="component" value="Unassembled WGS sequence"/>
</dbReference>
<proteinExistence type="predicted"/>
<dbReference type="AlphaFoldDB" id="A0A9P7BFI4"/>
<accession>A0A9P7BFI4</accession>
<gene>
    <name evidence="1" type="ORF">C6P40_001348</name>
</gene>